<dbReference type="OrthoDB" id="5559380at2759"/>
<evidence type="ECO:0000256" key="4">
    <source>
        <dbReference type="SAM" id="MobiDB-lite"/>
    </source>
</evidence>
<dbReference type="SUPFAM" id="SSF143575">
    <property type="entry name" value="GAS2 domain-like"/>
    <property type="match status" value="1"/>
</dbReference>
<dbReference type="AlphaFoldDB" id="A0A5C2SKP0"/>
<feature type="compositionally biased region" description="Pro residues" evidence="4">
    <location>
        <begin position="27"/>
        <end position="38"/>
    </location>
</feature>
<dbReference type="InterPro" id="IPR013889">
    <property type="entry name" value="Karyogamy_KAR9"/>
</dbReference>
<evidence type="ECO:0000256" key="3">
    <source>
        <dbReference type="ARBA" id="ARBA00023212"/>
    </source>
</evidence>
<feature type="domain" description="GAR" evidence="5">
    <location>
        <begin position="749"/>
        <end position="842"/>
    </location>
</feature>
<name>A0A5C2SKP0_9APHY</name>
<feature type="compositionally biased region" description="Low complexity" evidence="4">
    <location>
        <begin position="347"/>
        <end position="364"/>
    </location>
</feature>
<feature type="compositionally biased region" description="Low complexity" evidence="4">
    <location>
        <begin position="715"/>
        <end position="731"/>
    </location>
</feature>
<dbReference type="Pfam" id="PF08580">
    <property type="entry name" value="KAR9"/>
    <property type="match status" value="1"/>
</dbReference>
<feature type="region of interest" description="Disordered" evidence="4">
    <location>
        <begin position="347"/>
        <end position="737"/>
    </location>
</feature>
<dbReference type="GO" id="GO:0008017">
    <property type="term" value="F:microtubule binding"/>
    <property type="evidence" value="ECO:0007669"/>
    <property type="project" value="InterPro"/>
</dbReference>
<evidence type="ECO:0000313" key="6">
    <source>
        <dbReference type="EMBL" id="RPD64200.1"/>
    </source>
</evidence>
<feature type="compositionally biased region" description="Low complexity" evidence="4">
    <location>
        <begin position="1"/>
        <end position="26"/>
    </location>
</feature>
<dbReference type="InterPro" id="IPR036534">
    <property type="entry name" value="GAR_dom_sf"/>
</dbReference>
<feature type="compositionally biased region" description="Low complexity" evidence="4">
    <location>
        <begin position="39"/>
        <end position="54"/>
    </location>
</feature>
<feature type="compositionally biased region" description="Low complexity" evidence="4">
    <location>
        <begin position="653"/>
        <end position="662"/>
    </location>
</feature>
<evidence type="ECO:0000259" key="5">
    <source>
        <dbReference type="PROSITE" id="PS51460"/>
    </source>
</evidence>
<evidence type="ECO:0000256" key="1">
    <source>
        <dbReference type="ARBA" id="ARBA00004245"/>
    </source>
</evidence>
<dbReference type="InterPro" id="IPR003108">
    <property type="entry name" value="GAR_dom"/>
</dbReference>
<dbReference type="PROSITE" id="PS51460">
    <property type="entry name" value="GAR"/>
    <property type="match status" value="1"/>
</dbReference>
<keyword evidence="3" id="KW-0206">Cytoskeleton</keyword>
<evidence type="ECO:0000256" key="2">
    <source>
        <dbReference type="ARBA" id="ARBA00022490"/>
    </source>
</evidence>
<feature type="compositionally biased region" description="Low complexity" evidence="4">
    <location>
        <begin position="541"/>
        <end position="567"/>
    </location>
</feature>
<dbReference type="GO" id="GO:0051293">
    <property type="term" value="P:establishment of spindle localization"/>
    <property type="evidence" value="ECO:0007669"/>
    <property type="project" value="TreeGrafter"/>
</dbReference>
<comment type="subcellular location">
    <subcellularLocation>
        <location evidence="1">Cytoplasm</location>
        <location evidence="1">Cytoskeleton</location>
    </subcellularLocation>
</comment>
<gene>
    <name evidence="6" type="ORF">L227DRAFT_571770</name>
</gene>
<dbReference type="GO" id="GO:0043332">
    <property type="term" value="C:mating projection tip"/>
    <property type="evidence" value="ECO:0007669"/>
    <property type="project" value="TreeGrafter"/>
</dbReference>
<dbReference type="STRING" id="1328759.A0A5C2SKP0"/>
<feature type="compositionally biased region" description="Polar residues" evidence="4">
    <location>
        <begin position="617"/>
        <end position="645"/>
    </location>
</feature>
<dbReference type="GO" id="GO:0030473">
    <property type="term" value="P:nuclear migration along microtubule"/>
    <property type="evidence" value="ECO:0007669"/>
    <property type="project" value="TreeGrafter"/>
</dbReference>
<feature type="region of interest" description="Disordered" evidence="4">
    <location>
        <begin position="1"/>
        <end position="79"/>
    </location>
</feature>
<feature type="compositionally biased region" description="Low complexity" evidence="4">
    <location>
        <begin position="514"/>
        <end position="523"/>
    </location>
</feature>
<proteinExistence type="predicted"/>
<protein>
    <recommendedName>
        <fullName evidence="5">GAR domain-containing protein</fullName>
    </recommendedName>
</protein>
<dbReference type="GO" id="GO:0005938">
    <property type="term" value="C:cell cortex"/>
    <property type="evidence" value="ECO:0007669"/>
    <property type="project" value="TreeGrafter"/>
</dbReference>
<dbReference type="PANTHER" id="PTHR37271:SF1">
    <property type="entry name" value="KARYOGAMY PROTEIN KAR9"/>
    <property type="match status" value="1"/>
</dbReference>
<dbReference type="GO" id="GO:0005816">
    <property type="term" value="C:spindle pole body"/>
    <property type="evidence" value="ECO:0007669"/>
    <property type="project" value="TreeGrafter"/>
</dbReference>
<sequence>MVSLTLTSSRSSSILSSSSKNSISHVPPSPSPSVPPSPARSDSAISTSSSSSGSVGRTEDEDHTITVKRGSMLSIMSKRSERSHDDLRFLAVPTQMTELSYTISDIQTRIFEIQELRHKSQSSSDGSNTTSVIDQSLVSLDERLEVVSKGIKAVNEALEPLSSRAERTLNSEEEEEAAILRKHAALVTEWEAVQKDIQVLREELKEDKWLTVFRTVTDQADGMMSSLEKAVNRCQDFMWQVQKRGLDDAVTPSTSSSSGRSDKASLNYETFMSLLESFEAKKKHYMPATTKVLSIIDKGVQDRVTKNGECLRRHAECTQRWRNLKERIARTDTDMDNLRRVFLQGSDSALSSGGSSQSGTTSVSKNGYLATPPSGDKKGRSPSGAGTISRSISPFRKIARKLKAAGSGTKSPAPRTFTPVPSKSPAPSRMPSSEPTRTLRHRASMFHFLNGGQPPTPTTPDRPSHKYSNSVTPDSSPSRKLDANSTLKSSRPAWNSSTRVEQEERGGTIKQSPRRPSISGRPRNSADDIPPVPQLYKRSLSRSSMASSRPWSPVTSSVSTAQSSTTPFSMYRPPSRSHTPAGLPFTSTTPGPTHISPPRTRPKTPSHIPAPSKHLRSLSSGDGDTSPTSLMQRALSPTLSVSGGLNNFPARPPSRSMIPIPSVHVSSASRPGTAMSYRPDSAMSFRTSTARAQTPEGIFRMTPRPRAPPSSFKDGAGPRTPSSRPSSRAGAETPDEFLGEPEHFYVPANYRDPLDVEVANIVNSIPHSLIVERVDPPLRNIPKGNEEISASYAFSNTLGRKVVACKLTTMTRSGKAPTRKVMCRVGGGWQDLRLYVMTRQSA</sequence>
<feature type="compositionally biased region" description="Polar residues" evidence="4">
    <location>
        <begin position="483"/>
        <end position="499"/>
    </location>
</feature>
<dbReference type="Proteomes" id="UP000313359">
    <property type="component" value="Unassembled WGS sequence"/>
</dbReference>
<keyword evidence="7" id="KW-1185">Reference proteome</keyword>
<evidence type="ECO:0000313" key="7">
    <source>
        <dbReference type="Proteomes" id="UP000313359"/>
    </source>
</evidence>
<dbReference type="EMBL" id="ML122254">
    <property type="protein sequence ID" value="RPD64200.1"/>
    <property type="molecule type" value="Genomic_DNA"/>
</dbReference>
<dbReference type="PANTHER" id="PTHR37271">
    <property type="entry name" value="KARYOGAMY PROTEIN KAR9"/>
    <property type="match status" value="1"/>
</dbReference>
<accession>A0A5C2SKP0</accession>
<feature type="compositionally biased region" description="Polar residues" evidence="4">
    <location>
        <begin position="466"/>
        <end position="476"/>
    </location>
</feature>
<keyword evidence="2" id="KW-0963">Cytoplasm</keyword>
<organism evidence="6 7">
    <name type="scientific">Lentinus tigrinus ALCF2SS1-6</name>
    <dbReference type="NCBI Taxonomy" id="1328759"/>
    <lineage>
        <taxon>Eukaryota</taxon>
        <taxon>Fungi</taxon>
        <taxon>Dikarya</taxon>
        <taxon>Basidiomycota</taxon>
        <taxon>Agaricomycotina</taxon>
        <taxon>Agaricomycetes</taxon>
        <taxon>Polyporales</taxon>
        <taxon>Polyporaceae</taxon>
        <taxon>Lentinus</taxon>
    </lineage>
</organism>
<reference evidence="6" key="1">
    <citation type="journal article" date="2018" name="Genome Biol. Evol.">
        <title>Genomics and development of Lentinus tigrinus, a white-rot wood-decaying mushroom with dimorphic fruiting bodies.</title>
        <authorList>
            <person name="Wu B."/>
            <person name="Xu Z."/>
            <person name="Knudson A."/>
            <person name="Carlson A."/>
            <person name="Chen N."/>
            <person name="Kovaka S."/>
            <person name="LaButti K."/>
            <person name="Lipzen A."/>
            <person name="Pennachio C."/>
            <person name="Riley R."/>
            <person name="Schakwitz W."/>
            <person name="Umezawa K."/>
            <person name="Ohm R.A."/>
            <person name="Grigoriev I.V."/>
            <person name="Nagy L.G."/>
            <person name="Gibbons J."/>
            <person name="Hibbett D."/>
        </authorList>
    </citation>
    <scope>NUCLEOTIDE SEQUENCE [LARGE SCALE GENOMIC DNA]</scope>
    <source>
        <strain evidence="6">ALCF2SS1-6</strain>
    </source>
</reference>